<keyword evidence="2" id="KW-1185">Reference proteome</keyword>
<protein>
    <submittedName>
        <fullName evidence="1">Uncharacterized protein</fullName>
    </submittedName>
</protein>
<sequence>MAISIPFFLLLLALYFQYCSSSSYSQVLSLSVGKPEDVIVSKNGLFSAGFQAIGENAYCFTIWFAQPDHQNPTIVWMANRDQPVNGIRSTLSLIKLFDFPTNTLLPGQNLTRSIKLVSSRSETNQSSGFYKLFYDNDNILRLLYDGPDFSSTYWPDPGKSLWDAGRSTYNGSRVAVLDALGYFVSSHNYNFRTSDYGLVLQRRLTLDSDRNLRVYSREQDANECVCDCKGFQLSFQNGQYFTCYTKHLLLNGQCSPSFEGGTYLRVPKGMHNFSSHRQTDGECTGVNFVKIERVYTKEHENSFVKFFLWFVPAIGAFEIFTVFSVWVFLIRTKQKSNRDQQGYHIVANGFRKFSYEELKDATRGFSEEIGRGAGGVVYKGVLSDQRVAAIKSDKKTQ</sequence>
<name>A0ACB9PCA5_BAUVA</name>
<evidence type="ECO:0000313" key="1">
    <source>
        <dbReference type="EMBL" id="KAI4346102.1"/>
    </source>
</evidence>
<dbReference type="EMBL" id="CM039430">
    <property type="protein sequence ID" value="KAI4346102.1"/>
    <property type="molecule type" value="Genomic_DNA"/>
</dbReference>
<evidence type="ECO:0000313" key="2">
    <source>
        <dbReference type="Proteomes" id="UP000828941"/>
    </source>
</evidence>
<proteinExistence type="predicted"/>
<dbReference type="Proteomes" id="UP000828941">
    <property type="component" value="Chromosome 5"/>
</dbReference>
<organism evidence="1 2">
    <name type="scientific">Bauhinia variegata</name>
    <name type="common">Purple orchid tree</name>
    <name type="synonym">Phanera variegata</name>
    <dbReference type="NCBI Taxonomy" id="167791"/>
    <lineage>
        <taxon>Eukaryota</taxon>
        <taxon>Viridiplantae</taxon>
        <taxon>Streptophyta</taxon>
        <taxon>Embryophyta</taxon>
        <taxon>Tracheophyta</taxon>
        <taxon>Spermatophyta</taxon>
        <taxon>Magnoliopsida</taxon>
        <taxon>eudicotyledons</taxon>
        <taxon>Gunneridae</taxon>
        <taxon>Pentapetalae</taxon>
        <taxon>rosids</taxon>
        <taxon>fabids</taxon>
        <taxon>Fabales</taxon>
        <taxon>Fabaceae</taxon>
        <taxon>Cercidoideae</taxon>
        <taxon>Cercideae</taxon>
        <taxon>Bauhiniinae</taxon>
        <taxon>Bauhinia</taxon>
    </lineage>
</organism>
<gene>
    <name evidence="1" type="ORF">L6164_013182</name>
</gene>
<comment type="caution">
    <text evidence="1">The sequence shown here is derived from an EMBL/GenBank/DDBJ whole genome shotgun (WGS) entry which is preliminary data.</text>
</comment>
<accession>A0ACB9PCA5</accession>
<reference evidence="1 2" key="1">
    <citation type="journal article" date="2022" name="DNA Res.">
        <title>Chromosomal-level genome assembly of the orchid tree Bauhinia variegata (Leguminosae; Cercidoideae) supports the allotetraploid origin hypothesis of Bauhinia.</title>
        <authorList>
            <person name="Zhong Y."/>
            <person name="Chen Y."/>
            <person name="Zheng D."/>
            <person name="Pang J."/>
            <person name="Liu Y."/>
            <person name="Luo S."/>
            <person name="Meng S."/>
            <person name="Qian L."/>
            <person name="Wei D."/>
            <person name="Dai S."/>
            <person name="Zhou R."/>
        </authorList>
    </citation>
    <scope>NUCLEOTIDE SEQUENCE [LARGE SCALE GENOMIC DNA]</scope>
    <source>
        <strain evidence="1">BV-YZ2020</strain>
    </source>
</reference>